<dbReference type="AlphaFoldDB" id="A0A2K8T655"/>
<evidence type="ECO:0000313" key="1">
    <source>
        <dbReference type="EMBL" id="AUB42525.1"/>
    </source>
</evidence>
<keyword evidence="2" id="KW-1185">Reference proteome</keyword>
<reference evidence="1 2" key="1">
    <citation type="submission" date="2017-11" db="EMBL/GenBank/DDBJ databases">
        <title>Complete genome of a free-living desiccation-tolerant cyanobacterium and its photosynthetic adaptation to extreme terrestrial habitat.</title>
        <authorList>
            <person name="Shang J."/>
        </authorList>
    </citation>
    <scope>NUCLEOTIDE SEQUENCE [LARGE SCALE GENOMIC DNA]</scope>
    <source>
        <strain evidence="1 2">CCNUN1</strain>
    </source>
</reference>
<dbReference type="EMBL" id="CP024785">
    <property type="protein sequence ID" value="AUB42525.1"/>
    <property type="molecule type" value="Genomic_DNA"/>
</dbReference>
<name>A0A2K8T655_9NOSO</name>
<protein>
    <submittedName>
        <fullName evidence="1">Uncharacterized protein</fullName>
    </submittedName>
</protein>
<gene>
    <name evidence="1" type="ORF">COO91_08665</name>
</gene>
<evidence type="ECO:0000313" key="2">
    <source>
        <dbReference type="Proteomes" id="UP000232003"/>
    </source>
</evidence>
<dbReference type="KEGG" id="nfl:COO91_08665"/>
<dbReference type="Proteomes" id="UP000232003">
    <property type="component" value="Chromosome"/>
</dbReference>
<organism evidence="1 2">
    <name type="scientific">Nostoc flagelliforme CCNUN1</name>
    <dbReference type="NCBI Taxonomy" id="2038116"/>
    <lineage>
        <taxon>Bacteria</taxon>
        <taxon>Bacillati</taxon>
        <taxon>Cyanobacteriota</taxon>
        <taxon>Cyanophyceae</taxon>
        <taxon>Nostocales</taxon>
        <taxon>Nostocaceae</taxon>
        <taxon>Nostoc</taxon>
    </lineage>
</organism>
<proteinExistence type="predicted"/>
<sequence length="56" mass="6340">MNPQLMSAPCERRKFYAGVILFPRHYLEVCQTGFTVLAANLLFDLVNLALLKLLAD</sequence>
<accession>A0A2K8T655</accession>